<evidence type="ECO:0000259" key="1">
    <source>
        <dbReference type="Pfam" id="PF14726"/>
    </source>
</evidence>
<dbReference type="GO" id="GO:0010457">
    <property type="term" value="P:centriole-centriole cohesion"/>
    <property type="evidence" value="ECO:0007669"/>
    <property type="project" value="TreeGrafter"/>
</dbReference>
<accession>A0A9P0E918</accession>
<dbReference type="PANTHER" id="PTHR31691">
    <property type="entry name" value="ROTATIN"/>
    <property type="match status" value="1"/>
</dbReference>
<dbReference type="GO" id="GO:0032053">
    <property type="term" value="P:ciliary basal body organization"/>
    <property type="evidence" value="ECO:0007669"/>
    <property type="project" value="TreeGrafter"/>
</dbReference>
<reference evidence="2" key="1">
    <citation type="submission" date="2022-01" db="EMBL/GenBank/DDBJ databases">
        <authorList>
            <person name="King R."/>
        </authorList>
    </citation>
    <scope>NUCLEOTIDE SEQUENCE</scope>
</reference>
<dbReference type="OrthoDB" id="428850at2759"/>
<feature type="domain" description="Rotatin N-terminal" evidence="1">
    <location>
        <begin position="18"/>
        <end position="84"/>
    </location>
</feature>
<organism evidence="2 3">
    <name type="scientific">Nezara viridula</name>
    <name type="common">Southern green stink bug</name>
    <name type="synonym">Cimex viridulus</name>
    <dbReference type="NCBI Taxonomy" id="85310"/>
    <lineage>
        <taxon>Eukaryota</taxon>
        <taxon>Metazoa</taxon>
        <taxon>Ecdysozoa</taxon>
        <taxon>Arthropoda</taxon>
        <taxon>Hexapoda</taxon>
        <taxon>Insecta</taxon>
        <taxon>Pterygota</taxon>
        <taxon>Neoptera</taxon>
        <taxon>Paraneoptera</taxon>
        <taxon>Hemiptera</taxon>
        <taxon>Heteroptera</taxon>
        <taxon>Panheteroptera</taxon>
        <taxon>Pentatomomorpha</taxon>
        <taxon>Pentatomoidea</taxon>
        <taxon>Pentatomidae</taxon>
        <taxon>Pentatominae</taxon>
        <taxon>Nezara</taxon>
    </lineage>
</organism>
<dbReference type="EMBL" id="OV725079">
    <property type="protein sequence ID" value="CAH1394447.1"/>
    <property type="molecule type" value="Genomic_DNA"/>
</dbReference>
<dbReference type="Proteomes" id="UP001152798">
    <property type="component" value="Chromosome 3"/>
</dbReference>
<protein>
    <recommendedName>
        <fullName evidence="1">Rotatin N-terminal domain-containing protein</fullName>
    </recommendedName>
</protein>
<dbReference type="PANTHER" id="PTHR31691:SF1">
    <property type="entry name" value="ROTATIN"/>
    <property type="match status" value="1"/>
</dbReference>
<dbReference type="GO" id="GO:0007099">
    <property type="term" value="P:centriole replication"/>
    <property type="evidence" value="ECO:0007669"/>
    <property type="project" value="TreeGrafter"/>
</dbReference>
<name>A0A9P0E918_NEZVI</name>
<sequence length="1823" mass="203743">MDDVLSLPISKLGHELEEIRVGALTTLLSKLDLGIITVKDLVKTKDIFINLINWFKFPTVPCKEDVLNLILALVKDKDGAFCLEVTDPDLRELTNCLGNEYRNELIEIKRCIKEINDASQSNNSKEVTENFGSFNSLTEKEETPSSAVSLYSSSSTRNSSASFWDYQEIFWCVPVLDESDKRVLSSVGNLLNDTSQSIQAANFFSTVLLHDFPPQVFLHDTTILNALFELYTQTNGETPAIIKCFKEFTYSLHRQFKFYADPSAQHYQYEPYRDISEEPLALYDFKNLNIQDIESPRQQLGVGEFCGICLEKLSDAVPGILKLLQLCMNDPTRFWASTSGLGLKTSISNHLGSLAVRLKAARLGETVGRVEAQTWASEALSKLVPIEAASTIVNRNLQSVLVQELFDHNLLLMYPRVHAIFRTYVSSFMYQEDDDYSVVEEIINSIRAAVKFMRCYHELSVYEALSQFKLGILSLDIHKEYPLVKLFFEIIMEKQLAVSETELAEEIILSLLSHAEVAVCVTTYSQLSLAVSKVLGPSSVKHANKNPLDRIPFILNCRVLHEVICFGVTNEQPEIRKDAETILTLLLKSKMVVHIEYWPLILSVINSCLPLLVSFASESNALGKAVLSMTDPDIAPQLCLHKLQILNGNIRLLFSQVPDVVQEGYTRLVYLLNVTPIHPFSMPDPSLTLPRPPLGPNYFDEDNVARLANVLDTLGFSDWKMLRSAVVQLGHISEEPSLHIPILETEILYHLKEILREAVDRLDDDSKELYSSIILILKNLAIFNIQLRHDFSVDYELIFDVVKGLFMFPPERRMLRDAVQLLALIIFSDFILSTSNGVISLPKVIVDFMNLPFPVNTHLLISEHIVLSKKSFLMDRRDACRLIGSVWCCELAGGAHTFINDTSKPQRPLTLPLPLELPPLKTFFSLRLELQLMLTDLRVANSHQNASKAVHSISRYLRLLSWSDDKFDDLDWEQSFKRYLMTLPASPSDQKLLISILQVLAQLIEIVKSQSVWISKVIKEPTNMLYTILAQSTIEETTVLRKEMSMELLILVEKCVRYSPHDDWESLAMILLQSLNHSHSQKFYSLAVVDRLLSVLITTAEHNDGPLKVSQVPLWKLLAAFHCPSQTSFMGLTITRRLLFALNVINCSFKQDTVLPEEVSWLGKLLEVRDPLLVGAALELCSRLGGQQAAMATLLSSLPDLWRVVLRILLNDGQATLVREHAAILCCNIVGSTQNKNYVTDAVDKDIFKSFNLIYMKYQAANRSNEKSICLYRAKRDDYSASKNGQQGRTYISPVLTSSICSLTVNLMSKDPTKIISAALSSGFIQNLASDICNWQCEKLNNQEIIKMYESVLRLLVYACSDSKSSISLLDSIPTLIWLLLPSSYSEGLKSDGIVTESLRLISIVLSRGDLQKMTTDPQIPGEGVSVLCAAARSQDPGLESAAAAAISVLAPYLTQVACKELVLAMGNRDSMRAALASVVANSHSATIAAVKEGLLEEIVYRLRGVQLRLSLVPRNSKKASLALEDLCVELGLITNFLAGSELAKEQCATLGLADILHKLWVWCLTDYSLLSVLLRTLITFTSDSVIAAGSLVLTSTLAGVGQRKTPTSSSLLHALLVLIQRDIYPYGIKLLLLQLLSHACQANECRSIITKSGFLSEFLATYSQKKSAAVDEAEYGWLQFLAIFSSFSDGQLALIKNEEVLQKVIDYMSGCRGSRHRPVALSIVRNLVFNQANRHRFILSDKMLKSIGDRLSDRDGLNQNEVEDVLLIGWALAANSQRGKGCLRVAGILSKLEAAIQLYHPALVETEMARLAFQVINGQPLH</sequence>
<dbReference type="GO" id="GO:0005814">
    <property type="term" value="C:centriole"/>
    <property type="evidence" value="ECO:0007669"/>
    <property type="project" value="TreeGrafter"/>
</dbReference>
<dbReference type="GO" id="GO:0005813">
    <property type="term" value="C:centrosome"/>
    <property type="evidence" value="ECO:0007669"/>
    <property type="project" value="InterPro"/>
</dbReference>
<gene>
    <name evidence="2" type="ORF">NEZAVI_LOCUS4952</name>
</gene>
<proteinExistence type="predicted"/>
<evidence type="ECO:0000313" key="3">
    <source>
        <dbReference type="Proteomes" id="UP001152798"/>
    </source>
</evidence>
<dbReference type="GO" id="GO:0036064">
    <property type="term" value="C:ciliary basal body"/>
    <property type="evidence" value="ECO:0007669"/>
    <property type="project" value="InterPro"/>
</dbReference>
<dbReference type="SUPFAM" id="SSF48371">
    <property type="entry name" value="ARM repeat"/>
    <property type="match status" value="1"/>
</dbReference>
<dbReference type="InterPro" id="IPR029249">
    <property type="entry name" value="Rotatin_N"/>
</dbReference>
<dbReference type="Pfam" id="PF14726">
    <property type="entry name" value="RTTN_N"/>
    <property type="match status" value="1"/>
</dbReference>
<evidence type="ECO:0000313" key="2">
    <source>
        <dbReference type="EMBL" id="CAH1394447.1"/>
    </source>
</evidence>
<dbReference type="InterPro" id="IPR016024">
    <property type="entry name" value="ARM-type_fold"/>
</dbReference>
<dbReference type="InterPro" id="IPR030791">
    <property type="entry name" value="Rotatin"/>
</dbReference>
<keyword evidence="3" id="KW-1185">Reference proteome</keyword>